<dbReference type="VEuPathDB" id="FungiDB:PPTG_00184"/>
<name>W2P9L7_PHYNI</name>
<accession>W2P9L7</accession>
<gene>
    <name evidence="1" type="ORF">L914_00199</name>
</gene>
<sequence>MLLPMELRTCREPDAQNQYEPFRQTLFTHRRDDLASARGPGALFREEWNTMAGNAKRHRSRLLYRMERDVNPTPTATVQRFYDPQESTNVGSQLKKKGNAVVSLKSNVPRFLSTHDNGASSRGPGSYFPDRYNGAFPALFDKMTPHSVRLEKRQAKRALATTFGIIPAPAATISTSPDRLIRLRASKGTEDPTGQRAFADYDISLETTSLAPALTPRNTYQNPANRRFILATSPSDVSAGSTTS</sequence>
<proteinExistence type="predicted"/>
<protein>
    <submittedName>
        <fullName evidence="1">Uncharacterized protein</fullName>
    </submittedName>
</protein>
<reference evidence="1" key="1">
    <citation type="submission" date="2013-11" db="EMBL/GenBank/DDBJ databases">
        <title>The Genome Sequence of Phytophthora parasitica IAC_01/95.</title>
        <authorList>
            <consortium name="The Broad Institute Genomics Platform"/>
            <person name="Russ C."/>
            <person name="Tyler B."/>
            <person name="Panabieres F."/>
            <person name="Shan W."/>
            <person name="Tripathy S."/>
            <person name="Grunwald N."/>
            <person name="Machado M."/>
            <person name="Johnson C.S."/>
            <person name="Arredondo F."/>
            <person name="Hong C."/>
            <person name="Coffey M."/>
            <person name="Young S.K."/>
            <person name="Zeng Q."/>
            <person name="Gargeya S."/>
            <person name="Fitzgerald M."/>
            <person name="Abouelleil A."/>
            <person name="Alvarado L."/>
            <person name="Chapman S.B."/>
            <person name="Gainer-Dewar J."/>
            <person name="Goldberg J."/>
            <person name="Griggs A."/>
            <person name="Gujja S."/>
            <person name="Hansen M."/>
            <person name="Howarth C."/>
            <person name="Imamovic A."/>
            <person name="Ireland A."/>
            <person name="Larimer J."/>
            <person name="McCowan C."/>
            <person name="Murphy C."/>
            <person name="Pearson M."/>
            <person name="Poon T.W."/>
            <person name="Priest M."/>
            <person name="Roberts A."/>
            <person name="Saif S."/>
            <person name="Shea T."/>
            <person name="Sykes S."/>
            <person name="Wortman J."/>
            <person name="Nusbaum C."/>
            <person name="Birren B."/>
        </authorList>
    </citation>
    <scope>NUCLEOTIDE SEQUENCE [LARGE SCALE GENOMIC DNA]</scope>
    <source>
        <strain evidence="1">IAC_01/95</strain>
    </source>
</reference>
<evidence type="ECO:0000313" key="1">
    <source>
        <dbReference type="EMBL" id="ETM56913.1"/>
    </source>
</evidence>
<dbReference type="Proteomes" id="UP000054532">
    <property type="component" value="Unassembled WGS sequence"/>
</dbReference>
<dbReference type="AlphaFoldDB" id="W2P9L7"/>
<organism evidence="1">
    <name type="scientific">Phytophthora nicotianae</name>
    <name type="common">Potato buckeye rot agent</name>
    <name type="synonym">Phytophthora parasitica</name>
    <dbReference type="NCBI Taxonomy" id="4792"/>
    <lineage>
        <taxon>Eukaryota</taxon>
        <taxon>Sar</taxon>
        <taxon>Stramenopiles</taxon>
        <taxon>Oomycota</taxon>
        <taxon>Peronosporomycetes</taxon>
        <taxon>Peronosporales</taxon>
        <taxon>Peronosporaceae</taxon>
        <taxon>Phytophthora</taxon>
    </lineage>
</organism>
<dbReference type="EMBL" id="KI690380">
    <property type="protein sequence ID" value="ETM56913.1"/>
    <property type="molecule type" value="Genomic_DNA"/>
</dbReference>